<dbReference type="Proteomes" id="UP000680045">
    <property type="component" value="Unassembled WGS sequence"/>
</dbReference>
<protein>
    <submittedName>
        <fullName evidence="1">Uncharacterized protein</fullName>
    </submittedName>
</protein>
<accession>A0A941FHG5</accession>
<sequence length="80" mass="9132">MTSGEVTEKYHFGLQVQSDWQEGSAVQYLLDDGRITDHGHVLKCEPLHLLSFTWIMAGDETLASSLHGSLLNYRKWTIRL</sequence>
<dbReference type="AlphaFoldDB" id="A0A941FHG5"/>
<proteinExistence type="predicted"/>
<dbReference type="Gene3D" id="3.30.530.20">
    <property type="match status" value="1"/>
</dbReference>
<evidence type="ECO:0000313" key="2">
    <source>
        <dbReference type="Proteomes" id="UP000680045"/>
    </source>
</evidence>
<name>A0A941FHG5_9BACI</name>
<evidence type="ECO:0000313" key="1">
    <source>
        <dbReference type="EMBL" id="MBR8644064.1"/>
    </source>
</evidence>
<gene>
    <name evidence="1" type="ORF">KEH51_03185</name>
</gene>
<organism evidence="1 2">
    <name type="scientific">Peribacillus frigoritolerans</name>
    <dbReference type="NCBI Taxonomy" id="450367"/>
    <lineage>
        <taxon>Bacteria</taxon>
        <taxon>Bacillati</taxon>
        <taxon>Bacillota</taxon>
        <taxon>Bacilli</taxon>
        <taxon>Bacillales</taxon>
        <taxon>Bacillaceae</taxon>
        <taxon>Peribacillus</taxon>
    </lineage>
</organism>
<dbReference type="EMBL" id="JAGTPW010000004">
    <property type="protein sequence ID" value="MBR8644064.1"/>
    <property type="molecule type" value="Genomic_DNA"/>
</dbReference>
<reference evidence="1" key="1">
    <citation type="submission" date="2021-04" db="EMBL/GenBank/DDBJ databases">
        <title>Whole genome sequencing of Enterococci isolates from hospitalized patients.</title>
        <authorList>
            <person name="Ogoti B.M."/>
            <person name="Onyambu F.G."/>
        </authorList>
    </citation>
    <scope>NUCLEOTIDE SEQUENCE</scope>
    <source>
        <strain evidence="1">242</strain>
    </source>
</reference>
<dbReference type="InterPro" id="IPR023393">
    <property type="entry name" value="START-like_dom_sf"/>
</dbReference>
<dbReference type="SUPFAM" id="SSF55961">
    <property type="entry name" value="Bet v1-like"/>
    <property type="match status" value="1"/>
</dbReference>
<comment type="caution">
    <text evidence="1">The sequence shown here is derived from an EMBL/GenBank/DDBJ whole genome shotgun (WGS) entry which is preliminary data.</text>
</comment>